<keyword evidence="1" id="KW-0472">Membrane</keyword>
<protein>
    <submittedName>
        <fullName evidence="2">Uncharacterized protein</fullName>
    </submittedName>
</protein>
<name>A0A6C0CI96_9ZZZZ</name>
<accession>A0A6C0CI96</accession>
<keyword evidence="1" id="KW-0812">Transmembrane</keyword>
<proteinExistence type="predicted"/>
<evidence type="ECO:0000256" key="1">
    <source>
        <dbReference type="SAM" id="Phobius"/>
    </source>
</evidence>
<evidence type="ECO:0000313" key="2">
    <source>
        <dbReference type="EMBL" id="QHT03374.1"/>
    </source>
</evidence>
<sequence length="306" mass="33834">MNKIHLVVIITVIVLVVLIAIYCERKRRLQTIYQFGEPKDCCSECPIGACVEPAQPILQEIPTLIMGFGEGDGLFFPPFQTGPNLYNFPFIEVRPDFIPTTCTTDRPLGFPTSNFVAGTVQLDPSNSNPQGGYIMSTVTDQKDYTQTYAQVAMSSALTQAEVDSGKFFIWGMPMNNIDFPAPFYSVATYAISKWIDLGATFTIFDDKLYVNWNQLDVSSCDLGEWEIVVTARDSTVVCGGFGFTYNYPNMNLGDTVSIDQTSLVIQLNSGLGGITHNITQCAAYAYPICNRSPGRIFYVQSTDLIP</sequence>
<feature type="transmembrane region" description="Helical" evidence="1">
    <location>
        <begin position="6"/>
        <end position="23"/>
    </location>
</feature>
<dbReference type="AlphaFoldDB" id="A0A6C0CI96"/>
<dbReference type="EMBL" id="MN739411">
    <property type="protein sequence ID" value="QHT03374.1"/>
    <property type="molecule type" value="Genomic_DNA"/>
</dbReference>
<keyword evidence="1" id="KW-1133">Transmembrane helix</keyword>
<organism evidence="2">
    <name type="scientific">viral metagenome</name>
    <dbReference type="NCBI Taxonomy" id="1070528"/>
    <lineage>
        <taxon>unclassified sequences</taxon>
        <taxon>metagenomes</taxon>
        <taxon>organismal metagenomes</taxon>
    </lineage>
</organism>
<reference evidence="2" key="1">
    <citation type="journal article" date="2020" name="Nature">
        <title>Giant virus diversity and host interactions through global metagenomics.</title>
        <authorList>
            <person name="Schulz F."/>
            <person name="Roux S."/>
            <person name="Paez-Espino D."/>
            <person name="Jungbluth S."/>
            <person name="Walsh D.A."/>
            <person name="Denef V.J."/>
            <person name="McMahon K.D."/>
            <person name="Konstantinidis K.T."/>
            <person name="Eloe-Fadrosh E.A."/>
            <person name="Kyrpides N.C."/>
            <person name="Woyke T."/>
        </authorList>
    </citation>
    <scope>NUCLEOTIDE SEQUENCE</scope>
    <source>
        <strain evidence="2">GVMAG-M-3300021079-18</strain>
    </source>
</reference>